<dbReference type="AlphaFoldDB" id="A0A392R720"/>
<evidence type="ECO:0000313" key="2">
    <source>
        <dbReference type="EMBL" id="MCI32393.1"/>
    </source>
</evidence>
<evidence type="ECO:0000256" key="1">
    <source>
        <dbReference type="SAM" id="MobiDB-lite"/>
    </source>
</evidence>
<comment type="caution">
    <text evidence="2">The sequence shown here is derived from an EMBL/GenBank/DDBJ whole genome shotgun (WGS) entry which is preliminary data.</text>
</comment>
<keyword evidence="3" id="KW-1185">Reference proteome</keyword>
<proteinExistence type="predicted"/>
<name>A0A392R720_9FABA</name>
<accession>A0A392R720</accession>
<organism evidence="2 3">
    <name type="scientific">Trifolium medium</name>
    <dbReference type="NCBI Taxonomy" id="97028"/>
    <lineage>
        <taxon>Eukaryota</taxon>
        <taxon>Viridiplantae</taxon>
        <taxon>Streptophyta</taxon>
        <taxon>Embryophyta</taxon>
        <taxon>Tracheophyta</taxon>
        <taxon>Spermatophyta</taxon>
        <taxon>Magnoliopsida</taxon>
        <taxon>eudicotyledons</taxon>
        <taxon>Gunneridae</taxon>
        <taxon>Pentapetalae</taxon>
        <taxon>rosids</taxon>
        <taxon>fabids</taxon>
        <taxon>Fabales</taxon>
        <taxon>Fabaceae</taxon>
        <taxon>Papilionoideae</taxon>
        <taxon>50 kb inversion clade</taxon>
        <taxon>NPAAA clade</taxon>
        <taxon>Hologalegina</taxon>
        <taxon>IRL clade</taxon>
        <taxon>Trifolieae</taxon>
        <taxon>Trifolium</taxon>
    </lineage>
</organism>
<feature type="region of interest" description="Disordered" evidence="1">
    <location>
        <begin position="1"/>
        <end position="33"/>
    </location>
</feature>
<dbReference type="Proteomes" id="UP000265520">
    <property type="component" value="Unassembled WGS sequence"/>
</dbReference>
<dbReference type="EMBL" id="LXQA010195182">
    <property type="protein sequence ID" value="MCI32393.1"/>
    <property type="molecule type" value="Genomic_DNA"/>
</dbReference>
<protein>
    <submittedName>
        <fullName evidence="2">Endoribonuclease Dicer-like protein</fullName>
    </submittedName>
</protein>
<sequence>MGALNDHLVPSIEDPPEADNVVKNKESSSAAGA</sequence>
<feature type="non-terminal residue" evidence="2">
    <location>
        <position position="33"/>
    </location>
</feature>
<evidence type="ECO:0000313" key="3">
    <source>
        <dbReference type="Proteomes" id="UP000265520"/>
    </source>
</evidence>
<reference evidence="2 3" key="1">
    <citation type="journal article" date="2018" name="Front. Plant Sci.">
        <title>Red Clover (Trifolium pratense) and Zigzag Clover (T. medium) - A Picture of Genomic Similarities and Differences.</title>
        <authorList>
            <person name="Dluhosova J."/>
            <person name="Istvanek J."/>
            <person name="Nedelnik J."/>
            <person name="Repkova J."/>
        </authorList>
    </citation>
    <scope>NUCLEOTIDE SEQUENCE [LARGE SCALE GENOMIC DNA]</scope>
    <source>
        <strain evidence="3">cv. 10/8</strain>
        <tissue evidence="2">Leaf</tissue>
    </source>
</reference>